<evidence type="ECO:0000313" key="3">
    <source>
        <dbReference type="Proteomes" id="UP000198287"/>
    </source>
</evidence>
<keyword evidence="3" id="KW-1185">Reference proteome</keyword>
<dbReference type="EMBL" id="LNIX01000019">
    <property type="protein sequence ID" value="OXA44468.1"/>
    <property type="molecule type" value="Genomic_DNA"/>
</dbReference>
<reference evidence="2 3" key="1">
    <citation type="submission" date="2015-12" db="EMBL/GenBank/DDBJ databases">
        <title>The genome of Folsomia candida.</title>
        <authorList>
            <person name="Faddeeva A."/>
            <person name="Derks M.F."/>
            <person name="Anvar Y."/>
            <person name="Smit S."/>
            <person name="Van Straalen N."/>
            <person name="Roelofs D."/>
        </authorList>
    </citation>
    <scope>NUCLEOTIDE SEQUENCE [LARGE SCALE GENOMIC DNA]</scope>
    <source>
        <strain evidence="2 3">VU population</strain>
        <tissue evidence="2">Whole body</tissue>
    </source>
</reference>
<dbReference type="OrthoDB" id="7775668at2759"/>
<proteinExistence type="predicted"/>
<organism evidence="2 3">
    <name type="scientific">Folsomia candida</name>
    <name type="common">Springtail</name>
    <dbReference type="NCBI Taxonomy" id="158441"/>
    <lineage>
        <taxon>Eukaryota</taxon>
        <taxon>Metazoa</taxon>
        <taxon>Ecdysozoa</taxon>
        <taxon>Arthropoda</taxon>
        <taxon>Hexapoda</taxon>
        <taxon>Collembola</taxon>
        <taxon>Entomobryomorpha</taxon>
        <taxon>Isotomoidea</taxon>
        <taxon>Isotomidae</taxon>
        <taxon>Proisotominae</taxon>
        <taxon>Folsomia</taxon>
    </lineage>
</organism>
<dbReference type="AlphaFoldDB" id="A0A226DHN7"/>
<dbReference type="Proteomes" id="UP000198287">
    <property type="component" value="Unassembled WGS sequence"/>
</dbReference>
<accession>A0A226DHN7</accession>
<protein>
    <submittedName>
        <fullName evidence="2">Uncharacterized protein</fullName>
    </submittedName>
</protein>
<evidence type="ECO:0000313" key="2">
    <source>
        <dbReference type="EMBL" id="OXA44468.1"/>
    </source>
</evidence>
<feature type="signal peptide" evidence="1">
    <location>
        <begin position="1"/>
        <end position="26"/>
    </location>
</feature>
<name>A0A226DHN7_FOLCA</name>
<keyword evidence="1" id="KW-0732">Signal</keyword>
<evidence type="ECO:0000256" key="1">
    <source>
        <dbReference type="SAM" id="SignalP"/>
    </source>
</evidence>
<sequence>MVIRRAISSKLSFVLLFTTTTRMISAVSASTARRDVYTPPDLDKLTSDARSWYLQGVTNANASLRPEFQSIVDLIAQGTQPSEVKPLLKKQLESLLSQVKEANDNTKILVPRLGGLVDSLNSWAADPICLWAKMKLKATLWFLEGKRDNKSYYLLNGGGLWCKERVAMLSGTEEATGKKLRQDLDGLQDTILEARDTLDDAAQIYVQGVTKLIELVKDVGSNGDAIRKIVGEMKASGDARSGNILKSGDDAVAAIKEKIDALV</sequence>
<comment type="caution">
    <text evidence="2">The sequence shown here is derived from an EMBL/GenBank/DDBJ whole genome shotgun (WGS) entry which is preliminary data.</text>
</comment>
<feature type="chain" id="PRO_5013030940" evidence="1">
    <location>
        <begin position="27"/>
        <end position="263"/>
    </location>
</feature>
<gene>
    <name evidence="2" type="ORF">Fcan01_20618</name>
</gene>